<sequence length="77" mass="9190">MRTHKLKILPEYFNAVCSGKKSFEIRENDRGFQVCDKLMLCEYIPEIKEFTGRVVERRVTYMTDYAQKENYVVMAID</sequence>
<dbReference type="Proteomes" id="UP000324326">
    <property type="component" value="Unassembled WGS sequence"/>
</dbReference>
<comment type="caution">
    <text evidence="2">The sequence shown here is derived from an EMBL/GenBank/DDBJ whole genome shotgun (WGS) entry which is preliminary data.</text>
</comment>
<dbReference type="Pfam" id="PF12961">
    <property type="entry name" value="DUF3850"/>
    <property type="match status" value="1"/>
</dbReference>
<accession>A0A5M8RI94</accession>
<name>A0A5M8RI94_9BACI</name>
<reference evidence="2 3" key="1">
    <citation type="submission" date="2018-08" db="EMBL/GenBank/DDBJ databases">
        <title>Bacillus phenotypic plasticity.</title>
        <authorList>
            <person name="Hurtado E."/>
        </authorList>
    </citation>
    <scope>NUCLEOTIDE SEQUENCE [LARGE SCALE GENOMIC DNA]</scope>
    <source>
        <strain evidence="2 3">427</strain>
    </source>
</reference>
<dbReference type="Gene3D" id="2.30.130.30">
    <property type="entry name" value="Hypothetical protein"/>
    <property type="match status" value="1"/>
</dbReference>
<protein>
    <submittedName>
        <fullName evidence="2">DUF3850 domain-containing protein</fullName>
    </submittedName>
</protein>
<dbReference type="SUPFAM" id="SSF88697">
    <property type="entry name" value="PUA domain-like"/>
    <property type="match status" value="1"/>
</dbReference>
<proteinExistence type="predicted"/>
<organism evidence="2 3">
    <name type="scientific">Bacillus swezeyi</name>
    <dbReference type="NCBI Taxonomy" id="1925020"/>
    <lineage>
        <taxon>Bacteria</taxon>
        <taxon>Bacillati</taxon>
        <taxon>Bacillota</taxon>
        <taxon>Bacilli</taxon>
        <taxon>Bacillales</taxon>
        <taxon>Bacillaceae</taxon>
        <taxon>Bacillus</taxon>
    </lineage>
</organism>
<evidence type="ECO:0000313" key="3">
    <source>
        <dbReference type="Proteomes" id="UP000324326"/>
    </source>
</evidence>
<dbReference type="AlphaFoldDB" id="A0A5M8RI94"/>
<dbReference type="InterPro" id="IPR015947">
    <property type="entry name" value="PUA-like_sf"/>
</dbReference>
<feature type="domain" description="DUF3850" evidence="1">
    <location>
        <begin position="3"/>
        <end position="76"/>
    </location>
</feature>
<evidence type="ECO:0000259" key="1">
    <source>
        <dbReference type="Pfam" id="PF12961"/>
    </source>
</evidence>
<dbReference type="EMBL" id="QSND01000005">
    <property type="protein sequence ID" value="KAA6447571.1"/>
    <property type="molecule type" value="Genomic_DNA"/>
</dbReference>
<dbReference type="InterPro" id="IPR039440">
    <property type="entry name" value="DUF3850"/>
</dbReference>
<gene>
    <name evidence="2" type="ORF">DX927_20050</name>
</gene>
<evidence type="ECO:0000313" key="2">
    <source>
        <dbReference type="EMBL" id="KAA6447571.1"/>
    </source>
</evidence>